<comment type="caution">
    <text evidence="6">The sequence shown here is derived from an EMBL/GenBank/DDBJ whole genome shotgun (WGS) entry which is preliminary data.</text>
</comment>
<dbReference type="PROSITE" id="PS51755">
    <property type="entry name" value="OMPR_PHOB"/>
    <property type="match status" value="1"/>
</dbReference>
<evidence type="ECO:0000256" key="2">
    <source>
        <dbReference type="ARBA" id="ARBA00023125"/>
    </source>
</evidence>
<dbReference type="Proteomes" id="UP000677918">
    <property type="component" value="Unassembled WGS sequence"/>
</dbReference>
<dbReference type="InterPro" id="IPR036388">
    <property type="entry name" value="WH-like_DNA-bd_sf"/>
</dbReference>
<keyword evidence="3" id="KW-0804">Transcription</keyword>
<dbReference type="RefSeq" id="WP_213412146.1">
    <property type="nucleotide sequence ID" value="NZ_BOVK01000027.1"/>
</dbReference>
<dbReference type="EMBL" id="BOVK01000027">
    <property type="protein sequence ID" value="GIQ69342.1"/>
    <property type="molecule type" value="Genomic_DNA"/>
</dbReference>
<dbReference type="GO" id="GO:0003677">
    <property type="term" value="F:DNA binding"/>
    <property type="evidence" value="ECO:0007669"/>
    <property type="project" value="UniProtKB-UniRule"/>
</dbReference>
<dbReference type="GO" id="GO:0000160">
    <property type="term" value="P:phosphorelay signal transduction system"/>
    <property type="evidence" value="ECO:0007669"/>
    <property type="project" value="InterPro"/>
</dbReference>
<dbReference type="Pfam" id="PF00486">
    <property type="entry name" value="Trans_reg_C"/>
    <property type="match status" value="1"/>
</dbReference>
<protein>
    <recommendedName>
        <fullName evidence="5">OmpR/PhoB-type domain-containing protein</fullName>
    </recommendedName>
</protein>
<accession>A0A8J4H4G5</accession>
<evidence type="ECO:0000259" key="5">
    <source>
        <dbReference type="PROSITE" id="PS51755"/>
    </source>
</evidence>
<dbReference type="AlphaFoldDB" id="A0A8J4H4G5"/>
<evidence type="ECO:0000256" key="4">
    <source>
        <dbReference type="PROSITE-ProRule" id="PRU01091"/>
    </source>
</evidence>
<dbReference type="SUPFAM" id="SSF46894">
    <property type="entry name" value="C-terminal effector domain of the bipartite response regulators"/>
    <property type="match status" value="1"/>
</dbReference>
<dbReference type="SMART" id="SM00862">
    <property type="entry name" value="Trans_reg_C"/>
    <property type="match status" value="1"/>
</dbReference>
<name>A0A8J4H4G5_9BACL</name>
<keyword evidence="1" id="KW-0805">Transcription regulation</keyword>
<evidence type="ECO:0000256" key="3">
    <source>
        <dbReference type="ARBA" id="ARBA00023163"/>
    </source>
</evidence>
<dbReference type="InterPro" id="IPR016032">
    <property type="entry name" value="Sig_transdc_resp-reg_C-effctor"/>
</dbReference>
<evidence type="ECO:0000313" key="7">
    <source>
        <dbReference type="Proteomes" id="UP000677918"/>
    </source>
</evidence>
<dbReference type="GO" id="GO:0006355">
    <property type="term" value="P:regulation of DNA-templated transcription"/>
    <property type="evidence" value="ECO:0007669"/>
    <property type="project" value="InterPro"/>
</dbReference>
<dbReference type="Gene3D" id="1.10.10.10">
    <property type="entry name" value="Winged helix-like DNA-binding domain superfamily/Winged helix DNA-binding domain"/>
    <property type="match status" value="1"/>
</dbReference>
<keyword evidence="2 4" id="KW-0238">DNA-binding</keyword>
<organism evidence="6 7">
    <name type="scientific">Xylanibacillus composti</name>
    <dbReference type="NCBI Taxonomy" id="1572762"/>
    <lineage>
        <taxon>Bacteria</taxon>
        <taxon>Bacillati</taxon>
        <taxon>Bacillota</taxon>
        <taxon>Bacilli</taxon>
        <taxon>Bacillales</taxon>
        <taxon>Paenibacillaceae</taxon>
        <taxon>Xylanibacillus</taxon>
    </lineage>
</organism>
<gene>
    <name evidence="6" type="ORF">XYCOK13_21660</name>
</gene>
<feature type="DNA-binding region" description="OmpR/PhoB-type" evidence="4">
    <location>
        <begin position="133"/>
        <end position="230"/>
    </location>
</feature>
<evidence type="ECO:0000256" key="1">
    <source>
        <dbReference type="ARBA" id="ARBA00023015"/>
    </source>
</evidence>
<sequence length="239" mass="27203">MNEQASGKERTWVAVVDKSQDKGAVVPNRLPLPLQRVHVYGLKDVLLLCRQGCPVGWVVWQMRSVSDYDRECCTELARSYPDIPIFGLLHEAVTEEDCHDLEQLENLCLLVQQESIWFTVQHLAAAHAWPPDRDILLQPGIVYKPGQRSVQLHDRQVALTEKEQAVLDYLWTRRGQYVPTEELIAAVWDEYTASDAVRQYIYRLRKKLDAPDLMQSLITHVPGSGYRLSAAPHESCGGT</sequence>
<dbReference type="InterPro" id="IPR001867">
    <property type="entry name" value="OmpR/PhoB-type_DNA-bd"/>
</dbReference>
<feature type="domain" description="OmpR/PhoB-type" evidence="5">
    <location>
        <begin position="133"/>
        <end position="230"/>
    </location>
</feature>
<proteinExistence type="predicted"/>
<evidence type="ECO:0000313" key="6">
    <source>
        <dbReference type="EMBL" id="GIQ69342.1"/>
    </source>
</evidence>
<dbReference type="CDD" id="cd00383">
    <property type="entry name" value="trans_reg_C"/>
    <property type="match status" value="1"/>
</dbReference>
<keyword evidence="7" id="KW-1185">Reference proteome</keyword>
<reference evidence="6" key="1">
    <citation type="submission" date="2021-04" db="EMBL/GenBank/DDBJ databases">
        <title>Draft genome sequence of Xylanibacillus composti strain K13.</title>
        <authorList>
            <person name="Uke A."/>
            <person name="Chhe C."/>
            <person name="Baramee S."/>
            <person name="Kosugi A."/>
        </authorList>
    </citation>
    <scope>NUCLEOTIDE SEQUENCE</scope>
    <source>
        <strain evidence="6">K13</strain>
    </source>
</reference>